<name>A0A916IQJ1_9BURK</name>
<dbReference type="RefSeq" id="WP_211945226.1">
    <property type="nucleotide sequence ID" value="NZ_CAJPUY010000001.1"/>
</dbReference>
<reference evidence="3" key="1">
    <citation type="submission" date="2021-03" db="EMBL/GenBank/DDBJ databases">
        <authorList>
            <person name="Peeters C."/>
        </authorList>
    </citation>
    <scope>NUCLEOTIDE SEQUENCE</scope>
    <source>
        <strain evidence="3">LMG 31506</strain>
    </source>
</reference>
<gene>
    <name evidence="3" type="ORF">LMG31506_00204</name>
</gene>
<feature type="transmembrane region" description="Helical" evidence="1">
    <location>
        <begin position="26"/>
        <end position="55"/>
    </location>
</feature>
<evidence type="ECO:0000313" key="4">
    <source>
        <dbReference type="Proteomes" id="UP000672934"/>
    </source>
</evidence>
<evidence type="ECO:0000313" key="3">
    <source>
        <dbReference type="EMBL" id="CAG2126851.1"/>
    </source>
</evidence>
<keyword evidence="1" id="KW-1133">Transmembrane helix</keyword>
<evidence type="ECO:0000259" key="2">
    <source>
        <dbReference type="Pfam" id="PF03703"/>
    </source>
</evidence>
<keyword evidence="4" id="KW-1185">Reference proteome</keyword>
<dbReference type="PANTHER" id="PTHR37938">
    <property type="entry name" value="BLL0215 PROTEIN"/>
    <property type="match status" value="1"/>
</dbReference>
<evidence type="ECO:0000256" key="1">
    <source>
        <dbReference type="SAM" id="Phobius"/>
    </source>
</evidence>
<dbReference type="EMBL" id="CAJPUY010000001">
    <property type="protein sequence ID" value="CAG2126851.1"/>
    <property type="molecule type" value="Genomic_DNA"/>
</dbReference>
<comment type="caution">
    <text evidence="3">The sequence shown here is derived from an EMBL/GenBank/DDBJ whole genome shotgun (WGS) entry which is preliminary data.</text>
</comment>
<dbReference type="Pfam" id="PF03703">
    <property type="entry name" value="bPH_2"/>
    <property type="match status" value="1"/>
</dbReference>
<accession>A0A916IQJ1</accession>
<dbReference type="Proteomes" id="UP000672934">
    <property type="component" value="Unassembled WGS sequence"/>
</dbReference>
<organism evidence="3 4">
    <name type="scientific">Cupriavidus yeoncheonensis</name>
    <dbReference type="NCBI Taxonomy" id="1462994"/>
    <lineage>
        <taxon>Bacteria</taxon>
        <taxon>Pseudomonadati</taxon>
        <taxon>Pseudomonadota</taxon>
        <taxon>Betaproteobacteria</taxon>
        <taxon>Burkholderiales</taxon>
        <taxon>Burkholderiaceae</taxon>
        <taxon>Cupriavidus</taxon>
    </lineage>
</organism>
<dbReference type="InterPro" id="IPR005182">
    <property type="entry name" value="YdbS-like_PH"/>
</dbReference>
<feature type="domain" description="YdbS-like PH" evidence="2">
    <location>
        <begin position="56"/>
        <end position="127"/>
    </location>
</feature>
<sequence>MGSYVNKNLGAGESVVREAKTSWIPYLPAVVLGIITLPVFGLGLLIIIAIWLTIWSTELAVTNRKVVAKVGFIRRDTIEMRLGKVESVQVKQSLFGRMFNYGTIIISGAGNPQAPIRNIARPLEFRRAVNELVESQAA</sequence>
<protein>
    <recommendedName>
        <fullName evidence="2">YdbS-like PH domain-containing protein</fullName>
    </recommendedName>
</protein>
<proteinExistence type="predicted"/>
<keyword evidence="1" id="KW-0472">Membrane</keyword>
<dbReference type="AlphaFoldDB" id="A0A916IQJ1"/>
<dbReference type="PANTHER" id="PTHR37938:SF1">
    <property type="entry name" value="BLL0215 PROTEIN"/>
    <property type="match status" value="1"/>
</dbReference>
<keyword evidence="1" id="KW-0812">Transmembrane</keyword>